<feature type="domain" description="PASTA" evidence="12">
    <location>
        <begin position="344"/>
        <end position="410"/>
    </location>
</feature>
<dbReference type="SUPFAM" id="SSF56112">
    <property type="entry name" value="Protein kinase-like (PK-like)"/>
    <property type="match status" value="1"/>
</dbReference>
<evidence type="ECO:0000256" key="2">
    <source>
        <dbReference type="ARBA" id="ARBA00022527"/>
    </source>
</evidence>
<dbReference type="EMBL" id="LKET01000032">
    <property type="protein sequence ID" value="KPU43973.1"/>
    <property type="molecule type" value="Genomic_DNA"/>
</dbReference>
<keyword evidence="4 9" id="KW-0547">Nucleotide-binding</keyword>
<evidence type="ECO:0000256" key="6">
    <source>
        <dbReference type="ARBA" id="ARBA00022840"/>
    </source>
</evidence>
<dbReference type="Gene3D" id="3.30.10.20">
    <property type="match status" value="3"/>
</dbReference>
<dbReference type="InterPro" id="IPR008271">
    <property type="entry name" value="Ser/Thr_kinase_AS"/>
</dbReference>
<keyword evidence="3 13" id="KW-0808">Transferase</keyword>
<dbReference type="Gene3D" id="1.10.510.10">
    <property type="entry name" value="Transferase(Phosphotransferase) domain 1"/>
    <property type="match status" value="1"/>
</dbReference>
<keyword evidence="5 13" id="KW-0418">Kinase</keyword>
<dbReference type="GO" id="GO:0004674">
    <property type="term" value="F:protein serine/threonine kinase activity"/>
    <property type="evidence" value="ECO:0007669"/>
    <property type="project" value="UniProtKB-KW"/>
</dbReference>
<evidence type="ECO:0000256" key="9">
    <source>
        <dbReference type="PROSITE-ProRule" id="PRU10141"/>
    </source>
</evidence>
<dbReference type="PROSITE" id="PS50011">
    <property type="entry name" value="PROTEIN_KINASE_DOM"/>
    <property type="match status" value="1"/>
</dbReference>
<dbReference type="PROSITE" id="PS00108">
    <property type="entry name" value="PROTEIN_KINASE_ST"/>
    <property type="match status" value="1"/>
</dbReference>
<keyword evidence="14" id="KW-1185">Reference proteome</keyword>
<dbReference type="OrthoDB" id="9788659at2"/>
<evidence type="ECO:0000259" key="11">
    <source>
        <dbReference type="PROSITE" id="PS50011"/>
    </source>
</evidence>
<gene>
    <name evidence="13" type="primary">prkC</name>
    <name evidence="13" type="ORF">OXPF_21380</name>
</gene>
<name>A0A0P9AF38_9CLOT</name>
<dbReference type="EC" id="2.7.11.1" evidence="1"/>
<dbReference type="CDD" id="cd06577">
    <property type="entry name" value="PASTA_pknB"/>
    <property type="match status" value="3"/>
</dbReference>
<dbReference type="InterPro" id="IPR000719">
    <property type="entry name" value="Prot_kinase_dom"/>
</dbReference>
<dbReference type="GO" id="GO:0005524">
    <property type="term" value="F:ATP binding"/>
    <property type="evidence" value="ECO:0007669"/>
    <property type="project" value="UniProtKB-UniRule"/>
</dbReference>
<evidence type="ECO:0000256" key="7">
    <source>
        <dbReference type="ARBA" id="ARBA00047899"/>
    </source>
</evidence>
<reference evidence="13 14" key="1">
    <citation type="submission" date="2015-09" db="EMBL/GenBank/DDBJ databases">
        <title>Genome sequence of Oxobacter pfennigii DSM 3222.</title>
        <authorList>
            <person name="Poehlein A."/>
            <person name="Bengelsdorf F.R."/>
            <person name="Schiel-Bengelsdorf B."/>
            <person name="Duerre P."/>
            <person name="Daniel R."/>
        </authorList>
    </citation>
    <scope>NUCLEOTIDE SEQUENCE [LARGE SCALE GENOMIC DNA]</scope>
    <source>
        <strain evidence="13 14">DSM 3222</strain>
    </source>
</reference>
<dbReference type="InterPro" id="IPR017441">
    <property type="entry name" value="Protein_kinase_ATP_BS"/>
</dbReference>
<evidence type="ECO:0000256" key="4">
    <source>
        <dbReference type="ARBA" id="ARBA00022741"/>
    </source>
</evidence>
<evidence type="ECO:0000256" key="10">
    <source>
        <dbReference type="SAM" id="Phobius"/>
    </source>
</evidence>
<dbReference type="NCBIfam" id="NF033483">
    <property type="entry name" value="PknB_PASTA_kin"/>
    <property type="match status" value="1"/>
</dbReference>
<proteinExistence type="predicted"/>
<protein>
    <recommendedName>
        <fullName evidence="1">non-specific serine/threonine protein kinase</fullName>
        <ecNumber evidence="1">2.7.11.1</ecNumber>
    </recommendedName>
</protein>
<feature type="transmembrane region" description="Helical" evidence="10">
    <location>
        <begin position="317"/>
        <end position="336"/>
    </location>
</feature>
<dbReference type="Gene3D" id="3.30.200.20">
    <property type="entry name" value="Phosphorylase Kinase, domain 1"/>
    <property type="match status" value="1"/>
</dbReference>
<sequence length="557" mass="61499">MIGRTLGNRYELLEKIGEGGMGLVYKAKCHLLNRYVAVKILKPELIDDEEFVNKFRKESLSAASLSHPNIVNIYDVGVEDGIYYIVMELVKGKTLKEIIHERAPMPFFEIINISRQICLALDHAHKNNIIHRDVKPQNILITHDGIVKVADFGIARASNSATLTNTGNVLGSVYYISPEQARGGFTDEKTDIYSLGTVIYEMATAKVPFVAESPVAIALKHIQDDITRPSELNSDIPLALEDIITNCLKKNPSERYESAAAVIKDLDIASANPEKRIARRIENSGDTTRVMPVINQELLNGKEQKTVNKKKKINRTFIVAFVIIFTVVTVSGLLLLNMYGNLSRNKDVPVPYILGLDENTAEQMLKSYNLNMEVIDRPNSDKPLGTVIKTYPDVGVDAKENGVVKVRISAGPVKVLIPNVIGESLNDAIFALEQKGLEKGGVIEVNDDNIEPGRVINVWPEVDKEVVYGTLVDIYVSKGPAVKFVKVPPLEGITLDKVEERLAQDNLKLGKADNGMDLNKPDNVVLNQSIPPMTEVKEGTVIDITVNKIIPSIPATH</sequence>
<keyword evidence="2" id="KW-0723">Serine/threonine-protein kinase</keyword>
<dbReference type="GO" id="GO:0106310">
    <property type="term" value="F:protein serine kinase activity"/>
    <property type="evidence" value="ECO:0007669"/>
    <property type="project" value="RHEA"/>
</dbReference>
<keyword evidence="10" id="KW-1133">Transmembrane helix</keyword>
<dbReference type="CDD" id="cd14014">
    <property type="entry name" value="STKc_PknB_like"/>
    <property type="match status" value="1"/>
</dbReference>
<dbReference type="FunFam" id="1.10.510.10:FF:000021">
    <property type="entry name" value="Serine/threonine protein kinase"/>
    <property type="match status" value="1"/>
</dbReference>
<dbReference type="PATRIC" id="fig|36849.3.peg.2257"/>
<comment type="catalytic activity">
    <reaction evidence="7">
        <text>L-threonyl-[protein] + ATP = O-phospho-L-threonyl-[protein] + ADP + H(+)</text>
        <dbReference type="Rhea" id="RHEA:46608"/>
        <dbReference type="Rhea" id="RHEA-COMP:11060"/>
        <dbReference type="Rhea" id="RHEA-COMP:11605"/>
        <dbReference type="ChEBI" id="CHEBI:15378"/>
        <dbReference type="ChEBI" id="CHEBI:30013"/>
        <dbReference type="ChEBI" id="CHEBI:30616"/>
        <dbReference type="ChEBI" id="CHEBI:61977"/>
        <dbReference type="ChEBI" id="CHEBI:456216"/>
        <dbReference type="EC" id="2.7.11.1"/>
    </reaction>
</comment>
<organism evidence="13 14">
    <name type="scientific">Oxobacter pfennigii</name>
    <dbReference type="NCBI Taxonomy" id="36849"/>
    <lineage>
        <taxon>Bacteria</taxon>
        <taxon>Bacillati</taxon>
        <taxon>Bacillota</taxon>
        <taxon>Clostridia</taxon>
        <taxon>Eubacteriales</taxon>
        <taxon>Clostridiaceae</taxon>
        <taxon>Oxobacter</taxon>
    </lineage>
</organism>
<feature type="domain" description="Protein kinase" evidence="11">
    <location>
        <begin position="10"/>
        <end position="268"/>
    </location>
</feature>
<dbReference type="InterPro" id="IPR005543">
    <property type="entry name" value="PASTA_dom"/>
</dbReference>
<dbReference type="Pfam" id="PF00069">
    <property type="entry name" value="Pkinase"/>
    <property type="match status" value="1"/>
</dbReference>
<keyword evidence="6 9" id="KW-0067">ATP-binding</keyword>
<dbReference type="STRING" id="36849.OXPF_21380"/>
<dbReference type="FunFam" id="3.30.200.20:FF:000035">
    <property type="entry name" value="Serine/threonine protein kinase Stk1"/>
    <property type="match status" value="1"/>
</dbReference>
<dbReference type="AlphaFoldDB" id="A0A0P9AF38"/>
<dbReference type="InterPro" id="IPR011009">
    <property type="entry name" value="Kinase-like_dom_sf"/>
</dbReference>
<keyword evidence="10" id="KW-0812">Transmembrane</keyword>
<evidence type="ECO:0000259" key="12">
    <source>
        <dbReference type="PROSITE" id="PS51178"/>
    </source>
</evidence>
<dbReference type="PROSITE" id="PS51178">
    <property type="entry name" value="PASTA"/>
    <property type="match status" value="3"/>
</dbReference>
<dbReference type="RefSeq" id="WP_054875181.1">
    <property type="nucleotide sequence ID" value="NZ_LKET01000032.1"/>
</dbReference>
<keyword evidence="10" id="KW-0472">Membrane</keyword>
<dbReference type="Pfam" id="PF03793">
    <property type="entry name" value="PASTA"/>
    <property type="match status" value="3"/>
</dbReference>
<evidence type="ECO:0000256" key="1">
    <source>
        <dbReference type="ARBA" id="ARBA00012513"/>
    </source>
</evidence>
<evidence type="ECO:0000313" key="13">
    <source>
        <dbReference type="EMBL" id="KPU43973.1"/>
    </source>
</evidence>
<dbReference type="PANTHER" id="PTHR43289:SF34">
    <property type="entry name" value="SERINE_THREONINE-PROTEIN KINASE YBDM-RELATED"/>
    <property type="match status" value="1"/>
</dbReference>
<evidence type="ECO:0000256" key="8">
    <source>
        <dbReference type="ARBA" id="ARBA00048679"/>
    </source>
</evidence>
<dbReference type="PANTHER" id="PTHR43289">
    <property type="entry name" value="MITOGEN-ACTIVATED PROTEIN KINASE KINASE KINASE 20-RELATED"/>
    <property type="match status" value="1"/>
</dbReference>
<dbReference type="Proteomes" id="UP000050326">
    <property type="component" value="Unassembled WGS sequence"/>
</dbReference>
<evidence type="ECO:0000256" key="5">
    <source>
        <dbReference type="ARBA" id="ARBA00022777"/>
    </source>
</evidence>
<dbReference type="SMART" id="SM00220">
    <property type="entry name" value="S_TKc"/>
    <property type="match status" value="1"/>
</dbReference>
<accession>A0A0P9AF38</accession>
<dbReference type="PROSITE" id="PS00107">
    <property type="entry name" value="PROTEIN_KINASE_ATP"/>
    <property type="match status" value="1"/>
</dbReference>
<comment type="caution">
    <text evidence="13">The sequence shown here is derived from an EMBL/GenBank/DDBJ whole genome shotgun (WGS) entry which is preliminary data.</text>
</comment>
<comment type="catalytic activity">
    <reaction evidence="8">
        <text>L-seryl-[protein] + ATP = O-phospho-L-seryl-[protein] + ADP + H(+)</text>
        <dbReference type="Rhea" id="RHEA:17989"/>
        <dbReference type="Rhea" id="RHEA-COMP:9863"/>
        <dbReference type="Rhea" id="RHEA-COMP:11604"/>
        <dbReference type="ChEBI" id="CHEBI:15378"/>
        <dbReference type="ChEBI" id="CHEBI:29999"/>
        <dbReference type="ChEBI" id="CHEBI:30616"/>
        <dbReference type="ChEBI" id="CHEBI:83421"/>
        <dbReference type="ChEBI" id="CHEBI:456216"/>
        <dbReference type="EC" id="2.7.11.1"/>
    </reaction>
</comment>
<evidence type="ECO:0000256" key="3">
    <source>
        <dbReference type="ARBA" id="ARBA00022679"/>
    </source>
</evidence>
<feature type="domain" description="PASTA" evidence="12">
    <location>
        <begin position="411"/>
        <end position="478"/>
    </location>
</feature>
<feature type="binding site" evidence="9">
    <location>
        <position position="39"/>
    </location>
    <ligand>
        <name>ATP</name>
        <dbReference type="ChEBI" id="CHEBI:30616"/>
    </ligand>
</feature>
<evidence type="ECO:0000313" key="14">
    <source>
        <dbReference type="Proteomes" id="UP000050326"/>
    </source>
</evidence>
<dbReference type="SMART" id="SM00740">
    <property type="entry name" value="PASTA"/>
    <property type="match status" value="3"/>
</dbReference>
<feature type="domain" description="PASTA" evidence="12">
    <location>
        <begin position="479"/>
        <end position="548"/>
    </location>
</feature>